<dbReference type="Proteomes" id="UP000279236">
    <property type="component" value="Unassembled WGS sequence"/>
</dbReference>
<dbReference type="CDD" id="cd14342">
    <property type="entry name" value="UBA_TAP-C"/>
    <property type="match status" value="1"/>
</dbReference>
<evidence type="ECO:0000256" key="9">
    <source>
        <dbReference type="ARBA" id="ARBA00069694"/>
    </source>
</evidence>
<feature type="domain" description="NTF2" evidence="11">
    <location>
        <begin position="418"/>
        <end position="596"/>
    </location>
</feature>
<dbReference type="SUPFAM" id="SSF46934">
    <property type="entry name" value="UBA-like"/>
    <property type="match status" value="1"/>
</dbReference>
<dbReference type="PROSITE" id="PS50177">
    <property type="entry name" value="NTF2_DOMAIN"/>
    <property type="match status" value="1"/>
</dbReference>
<evidence type="ECO:0000256" key="6">
    <source>
        <dbReference type="ARBA" id="ARBA00022816"/>
    </source>
</evidence>
<dbReference type="OrthoDB" id="25872at2759"/>
<dbReference type="STRING" id="105984.A0A427XQQ9"/>
<comment type="caution">
    <text evidence="13">The sequence shown here is derived from an EMBL/GenBank/DDBJ whole genome shotgun (WGS) entry which is preliminary data.</text>
</comment>
<dbReference type="PROSITE" id="PS51281">
    <property type="entry name" value="TAP_C"/>
    <property type="match status" value="1"/>
</dbReference>
<dbReference type="GO" id="GO:0003723">
    <property type="term" value="F:RNA binding"/>
    <property type="evidence" value="ECO:0007669"/>
    <property type="project" value="TreeGrafter"/>
</dbReference>
<comment type="subcellular location">
    <subcellularLocation>
        <location evidence="1">Nucleus</location>
    </subcellularLocation>
</comment>
<dbReference type="PANTHER" id="PTHR10662">
    <property type="entry name" value="NUCLEAR RNA EXPORT FACTOR"/>
    <property type="match status" value="1"/>
</dbReference>
<keyword evidence="14" id="KW-1185">Reference proteome</keyword>
<dbReference type="EMBL" id="RSCE01000007">
    <property type="protein sequence ID" value="RSH81196.1"/>
    <property type="molecule type" value="Genomic_DNA"/>
</dbReference>
<dbReference type="SUPFAM" id="SSF54427">
    <property type="entry name" value="NTF2-like"/>
    <property type="match status" value="1"/>
</dbReference>
<dbReference type="InterPro" id="IPR030217">
    <property type="entry name" value="NXF_fam"/>
</dbReference>
<comment type="function">
    <text evidence="8">Involved in the export of mRNA from the nucleus to the cytoplasm.</text>
</comment>
<proteinExistence type="inferred from homology"/>
<reference evidence="13 14" key="1">
    <citation type="submission" date="2018-11" db="EMBL/GenBank/DDBJ databases">
        <title>Genome sequence of Apiotrichum porosum DSM 27194.</title>
        <authorList>
            <person name="Aliyu H."/>
            <person name="Gorte O."/>
            <person name="Ochsenreither K."/>
        </authorList>
    </citation>
    <scope>NUCLEOTIDE SEQUENCE [LARGE SCALE GENOMIC DNA]</scope>
    <source>
        <strain evidence="13 14">DSM 27194</strain>
    </source>
</reference>
<dbReference type="FunFam" id="1.10.8.10:FF:000018">
    <property type="entry name" value="Nuclear RNA export factor 1"/>
    <property type="match status" value="1"/>
</dbReference>
<evidence type="ECO:0000256" key="10">
    <source>
        <dbReference type="SAM" id="MobiDB-lite"/>
    </source>
</evidence>
<evidence type="ECO:0000259" key="12">
    <source>
        <dbReference type="PROSITE" id="PS51281"/>
    </source>
</evidence>
<evidence type="ECO:0000256" key="1">
    <source>
        <dbReference type="ARBA" id="ARBA00004123"/>
    </source>
</evidence>
<keyword evidence="6" id="KW-0509">mRNA transport</keyword>
<dbReference type="Gene3D" id="1.10.8.10">
    <property type="entry name" value="DNA helicase RuvA subunit, C-terminal domain"/>
    <property type="match status" value="1"/>
</dbReference>
<dbReference type="InterPro" id="IPR032710">
    <property type="entry name" value="NTF2-like_dom_sf"/>
</dbReference>
<dbReference type="GO" id="GO:0042272">
    <property type="term" value="C:nuclear RNA export factor complex"/>
    <property type="evidence" value="ECO:0007669"/>
    <property type="project" value="UniProtKB-ARBA"/>
</dbReference>
<dbReference type="InterPro" id="IPR009060">
    <property type="entry name" value="UBA-like_sf"/>
</dbReference>
<evidence type="ECO:0000259" key="11">
    <source>
        <dbReference type="PROSITE" id="PS50177"/>
    </source>
</evidence>
<evidence type="ECO:0000313" key="14">
    <source>
        <dbReference type="Proteomes" id="UP000279236"/>
    </source>
</evidence>
<evidence type="ECO:0000256" key="2">
    <source>
        <dbReference type="ARBA" id="ARBA00009285"/>
    </source>
</evidence>
<organism evidence="13 14">
    <name type="scientific">Apiotrichum porosum</name>
    <dbReference type="NCBI Taxonomy" id="105984"/>
    <lineage>
        <taxon>Eukaryota</taxon>
        <taxon>Fungi</taxon>
        <taxon>Dikarya</taxon>
        <taxon>Basidiomycota</taxon>
        <taxon>Agaricomycotina</taxon>
        <taxon>Tremellomycetes</taxon>
        <taxon>Trichosporonales</taxon>
        <taxon>Trichosporonaceae</taxon>
        <taxon>Apiotrichum</taxon>
    </lineage>
</organism>
<dbReference type="Pfam" id="PF03943">
    <property type="entry name" value="TAP_C"/>
    <property type="match status" value="1"/>
</dbReference>
<evidence type="ECO:0000256" key="3">
    <source>
        <dbReference type="ARBA" id="ARBA00022448"/>
    </source>
</evidence>
<dbReference type="Pfam" id="PF22602">
    <property type="entry name" value="NXF_NTF2"/>
    <property type="match status" value="1"/>
</dbReference>
<dbReference type="Gene3D" id="3.80.10.10">
    <property type="entry name" value="Ribonuclease Inhibitor"/>
    <property type="match status" value="1"/>
</dbReference>
<feature type="region of interest" description="Disordered" evidence="10">
    <location>
        <begin position="78"/>
        <end position="190"/>
    </location>
</feature>
<dbReference type="RefSeq" id="XP_028475915.1">
    <property type="nucleotide sequence ID" value="XM_028623941.1"/>
</dbReference>
<sequence length="685" mass="76261">MVTPAMAGPMKMREEAANGERAEWLGLAARNERVLLVNECSLPTSSENNHHPQSGVCATHSSRFAAYHHHYSCTRSIHQADAESPSSRRSPHSLNMDAESPFLFLPHPSPPSLRHQTGRHRPPKESPYTKPTAAGRSLSSRISGPPGSSGSSTRPKRGATNINPRRNPEGTPDVLNDRNPRRQQVQQQQHSKFNEVLKTDGFKAWLQSRLIAPGVLDMSNLNEDLYLKEQGILPPGDKDAPTNVGHVLWKMASNVLETPTDRIHTLSLARNGFRSLHQLQRLPICLPYIRALDLSDNPVPKSDELKHLQSAGEQRGKASTGIGSLKSLVELKLNGVKFREEYLTQPKGAEAYQHDVLRRFPGLLILDGVQLNRIVFPVTRKPVVRRIEAERKQLLARPFSFPFDVAGSFEENEGCRATAMNFCQMFFLLWDTDRNEIVHAYHPEATVSIAANTLPSRSFQATEVSRSRSTRPQPVSFESWVNLPGRNFLRSCTTIEQRTNTLKSPMDMPEFVRWLTKSVPKTKHPLEDASKWCIDAWYFDETQERISVVIQAEFQELPSGTYRSFTRTFILGAAPHGSLAAAKSWPCIVLSDVMVVHSYLGTGSWDSKSSLASGDTTIVPPAEPNTAAPASDAQQAVLIEQCRLRTGMNATYSAMCLAQNGWDLERAVVNFGEIRSSIPAEAFTQ</sequence>
<dbReference type="GeneID" id="39593176"/>
<keyword evidence="5" id="KW-0677">Repeat</keyword>
<dbReference type="InterPro" id="IPR032675">
    <property type="entry name" value="LRR_dom_sf"/>
</dbReference>
<protein>
    <recommendedName>
        <fullName evidence="9">mRNA export factor MEX67</fullName>
    </recommendedName>
</protein>
<dbReference type="SMART" id="SM00804">
    <property type="entry name" value="TAP_C"/>
    <property type="match status" value="1"/>
</dbReference>
<evidence type="ECO:0000256" key="5">
    <source>
        <dbReference type="ARBA" id="ARBA00022737"/>
    </source>
</evidence>
<feature type="domain" description="TAP-C" evidence="12">
    <location>
        <begin position="633"/>
        <end position="685"/>
    </location>
</feature>
<accession>A0A427XQQ9</accession>
<comment type="similarity">
    <text evidence="2">Belongs to the NXF family.</text>
</comment>
<dbReference type="InterPro" id="IPR005637">
    <property type="entry name" value="TAP_C_dom"/>
</dbReference>
<keyword evidence="3" id="KW-0813">Transport</keyword>
<keyword evidence="7" id="KW-0539">Nucleus</keyword>
<dbReference type="InterPro" id="IPR002075">
    <property type="entry name" value="NTF2_dom"/>
</dbReference>
<feature type="compositionally biased region" description="Low complexity" evidence="10">
    <location>
        <begin position="135"/>
        <end position="153"/>
    </location>
</feature>
<keyword evidence="4" id="KW-0433">Leucine-rich repeat</keyword>
<evidence type="ECO:0000313" key="13">
    <source>
        <dbReference type="EMBL" id="RSH81196.1"/>
    </source>
</evidence>
<dbReference type="AlphaFoldDB" id="A0A427XQQ9"/>
<evidence type="ECO:0000256" key="7">
    <source>
        <dbReference type="ARBA" id="ARBA00023242"/>
    </source>
</evidence>
<name>A0A427XQQ9_9TREE</name>
<evidence type="ECO:0000256" key="8">
    <source>
        <dbReference type="ARBA" id="ARBA00055253"/>
    </source>
</evidence>
<dbReference type="GO" id="GO:0016973">
    <property type="term" value="P:poly(A)+ mRNA export from nucleus"/>
    <property type="evidence" value="ECO:0007669"/>
    <property type="project" value="TreeGrafter"/>
</dbReference>
<dbReference type="PANTHER" id="PTHR10662:SF22">
    <property type="entry name" value="NUCLEAR RNA EXPORT FACTOR 1"/>
    <property type="match status" value="1"/>
</dbReference>
<dbReference type="SUPFAM" id="SSF52058">
    <property type="entry name" value="L domain-like"/>
    <property type="match status" value="1"/>
</dbReference>
<dbReference type="InterPro" id="IPR018222">
    <property type="entry name" value="Nuclear_transport_factor_2_euk"/>
</dbReference>
<gene>
    <name evidence="13" type="primary">MEX67</name>
    <name evidence="13" type="ORF">EHS24_008633</name>
</gene>
<evidence type="ECO:0000256" key="4">
    <source>
        <dbReference type="ARBA" id="ARBA00022614"/>
    </source>
</evidence>
<dbReference type="Gene3D" id="3.10.450.50">
    <property type="match status" value="1"/>
</dbReference>